<dbReference type="GO" id="GO:0050415">
    <property type="term" value="F:formimidoylglutamase activity"/>
    <property type="evidence" value="ECO:0007669"/>
    <property type="project" value="UniProtKB-UniRule"/>
</dbReference>
<dbReference type="UniPathway" id="UPA00379">
    <property type="reaction ID" value="UER00552"/>
</dbReference>
<dbReference type="Pfam" id="PF00491">
    <property type="entry name" value="Arginase"/>
    <property type="match status" value="1"/>
</dbReference>
<feature type="binding site" evidence="5 7">
    <location>
        <position position="143"/>
    </location>
    <ligand>
        <name>Mn(2+)</name>
        <dbReference type="ChEBI" id="CHEBI:29035"/>
        <label>1</label>
    </ligand>
</feature>
<evidence type="ECO:0000313" key="11">
    <source>
        <dbReference type="Proteomes" id="UP000187495"/>
    </source>
</evidence>
<evidence type="ECO:0000256" key="3">
    <source>
        <dbReference type="ARBA" id="ARBA00022808"/>
    </source>
</evidence>
<dbReference type="RefSeq" id="WP_076554126.1">
    <property type="nucleotide sequence ID" value="NZ_FTNU01000001.1"/>
</dbReference>
<dbReference type="PROSITE" id="PS01053">
    <property type="entry name" value="ARGINASE_1"/>
    <property type="match status" value="1"/>
</dbReference>
<comment type="cofactor">
    <cofactor evidence="5 7">
        <name>Mn(2+)</name>
        <dbReference type="ChEBI" id="CHEBI:29035"/>
    </cofactor>
    <text evidence="5 7">Binds 2 manganese ions per subunit.</text>
</comment>
<protein>
    <recommendedName>
        <fullName evidence="5 6">Formimidoylglutamase</fullName>
        <ecNumber evidence="5 6">3.5.3.8</ecNumber>
    </recommendedName>
    <alternativeName>
        <fullName evidence="5">Formiminoglutamase</fullName>
    </alternativeName>
    <alternativeName>
        <fullName evidence="5">Formiminoglutamate hydrolase</fullName>
    </alternativeName>
</protein>
<feature type="binding site" evidence="5">
    <location>
        <position position="175"/>
    </location>
    <ligand>
        <name>Mn(2+)</name>
        <dbReference type="ChEBI" id="CHEBI:29035"/>
        <label>2</label>
    </ligand>
</feature>
<dbReference type="PANTHER" id="PTHR11358:SF35">
    <property type="entry name" value="FORMIMIDOYLGLUTAMASE"/>
    <property type="match status" value="1"/>
</dbReference>
<feature type="binding site" evidence="5 7">
    <location>
        <position position="264"/>
    </location>
    <ligand>
        <name>Mn(2+)</name>
        <dbReference type="ChEBI" id="CHEBI:29035"/>
        <label>1</label>
    </ligand>
</feature>
<dbReference type="PANTHER" id="PTHR11358">
    <property type="entry name" value="ARGINASE/AGMATINASE"/>
    <property type="match status" value="1"/>
</dbReference>
<dbReference type="InterPro" id="IPR020855">
    <property type="entry name" value="Ureohydrolase_Mn_BS"/>
</dbReference>
<feature type="binding site" evidence="5 7">
    <location>
        <position position="173"/>
    </location>
    <ligand>
        <name>Mn(2+)</name>
        <dbReference type="ChEBI" id="CHEBI:29035"/>
        <label>1</label>
    </ligand>
</feature>
<evidence type="ECO:0000256" key="7">
    <source>
        <dbReference type="PIRSR" id="PIRSR036979-1"/>
    </source>
</evidence>
<dbReference type="AlphaFoldDB" id="A0A1N7D6A8"/>
<dbReference type="CDD" id="cd09988">
    <property type="entry name" value="Formimidoylglutamase"/>
    <property type="match status" value="1"/>
</dbReference>
<dbReference type="SUPFAM" id="SSF52768">
    <property type="entry name" value="Arginase/deacetylase"/>
    <property type="match status" value="1"/>
</dbReference>
<feature type="binding site" evidence="5">
    <location>
        <position position="173"/>
    </location>
    <ligand>
        <name>Mn(2+)</name>
        <dbReference type="ChEBI" id="CHEBI:29035"/>
        <label>2</label>
    </ligand>
</feature>
<feature type="binding site" evidence="7">
    <location>
        <position position="266"/>
    </location>
    <ligand>
        <name>Mn(2+)</name>
        <dbReference type="ChEBI" id="CHEBI:29035"/>
        <label>1</label>
    </ligand>
</feature>
<keyword evidence="2 5" id="KW-0378">Hydrolase</keyword>
<keyword evidence="1 5" id="KW-0479">Metal-binding</keyword>
<dbReference type="GO" id="GO:0008783">
    <property type="term" value="F:agmatinase activity"/>
    <property type="evidence" value="ECO:0007669"/>
    <property type="project" value="TreeGrafter"/>
</dbReference>
<dbReference type="GO" id="GO:0033389">
    <property type="term" value="P:putrescine biosynthetic process from arginine, via agmatine"/>
    <property type="evidence" value="ECO:0007669"/>
    <property type="project" value="TreeGrafter"/>
</dbReference>
<dbReference type="PIRSF" id="PIRSF036979">
    <property type="entry name" value="Arginase"/>
    <property type="match status" value="1"/>
</dbReference>
<comment type="catalytic activity">
    <reaction evidence="5">
        <text>N-formimidoyl-L-glutamate + H2O = formamide + L-glutamate</text>
        <dbReference type="Rhea" id="RHEA:22492"/>
        <dbReference type="ChEBI" id="CHEBI:15377"/>
        <dbReference type="ChEBI" id="CHEBI:16397"/>
        <dbReference type="ChEBI" id="CHEBI:29985"/>
        <dbReference type="ChEBI" id="CHEBI:58928"/>
        <dbReference type="EC" id="3.5.3.8"/>
    </reaction>
</comment>
<keyword evidence="11" id="KW-1185">Reference proteome</keyword>
<feature type="binding site" evidence="5 7">
    <location>
        <position position="177"/>
    </location>
    <ligand>
        <name>Mn(2+)</name>
        <dbReference type="ChEBI" id="CHEBI:29035"/>
        <label>1</label>
    </ligand>
</feature>
<dbReference type="InterPro" id="IPR023696">
    <property type="entry name" value="Ureohydrolase_dom_sf"/>
</dbReference>
<feature type="binding site" evidence="7">
    <location>
        <position position="175"/>
    </location>
    <ligand>
        <name>Mn(2+)</name>
        <dbReference type="ChEBI" id="CHEBI:29035"/>
        <label>1</label>
    </ligand>
</feature>
<organism evidence="10 11">
    <name type="scientific">Moraxella cuniculi DSM 21768</name>
    <dbReference type="NCBI Taxonomy" id="1122245"/>
    <lineage>
        <taxon>Bacteria</taxon>
        <taxon>Pseudomonadati</taxon>
        <taxon>Pseudomonadota</taxon>
        <taxon>Gammaproteobacteria</taxon>
        <taxon>Moraxellales</taxon>
        <taxon>Moraxellaceae</taxon>
        <taxon>Moraxella</taxon>
    </lineage>
</organism>
<dbReference type="Gene3D" id="3.40.800.10">
    <property type="entry name" value="Ureohydrolase domain"/>
    <property type="match status" value="1"/>
</dbReference>
<proteinExistence type="inferred from homology"/>
<dbReference type="EC" id="3.5.3.8" evidence="5 6"/>
<dbReference type="EMBL" id="FTNU01000001">
    <property type="protein sequence ID" value="SIR71297.1"/>
    <property type="molecule type" value="Genomic_DNA"/>
</dbReference>
<dbReference type="GO" id="GO:0019556">
    <property type="term" value="P:L-histidine catabolic process to glutamate and formamide"/>
    <property type="evidence" value="ECO:0007669"/>
    <property type="project" value="UniProtKB-UniRule"/>
</dbReference>
<accession>A0A1N7D6A8</accession>
<name>A0A1N7D6A8_9GAMM</name>
<reference evidence="11" key="1">
    <citation type="submission" date="2017-01" db="EMBL/GenBank/DDBJ databases">
        <authorList>
            <person name="Varghese N."/>
            <person name="Submissions S."/>
        </authorList>
    </citation>
    <scope>NUCLEOTIDE SEQUENCE [LARGE SCALE GENOMIC DNA]</scope>
    <source>
        <strain evidence="11">DSM 21768</strain>
    </source>
</reference>
<evidence type="ECO:0000256" key="5">
    <source>
        <dbReference type="HAMAP-Rule" id="MF_00737"/>
    </source>
</evidence>
<comment type="similarity">
    <text evidence="5 8 9">Belongs to the arginase family.</text>
</comment>
<dbReference type="InterPro" id="IPR005923">
    <property type="entry name" value="HutG"/>
</dbReference>
<gene>
    <name evidence="5" type="primary">hutG</name>
    <name evidence="10" type="ORF">SAMN02745664_10118</name>
</gene>
<dbReference type="NCBIfam" id="TIGR01227">
    <property type="entry name" value="hutG"/>
    <property type="match status" value="1"/>
</dbReference>
<evidence type="ECO:0000313" key="10">
    <source>
        <dbReference type="EMBL" id="SIR71297.1"/>
    </source>
</evidence>
<dbReference type="PROSITE" id="PS51409">
    <property type="entry name" value="ARGINASE_2"/>
    <property type="match status" value="1"/>
</dbReference>
<comment type="function">
    <text evidence="5">Catalyzes the conversion of N-formimidoyl-L-glutamate to L-glutamate and formamide.</text>
</comment>
<evidence type="ECO:0000256" key="1">
    <source>
        <dbReference type="ARBA" id="ARBA00022723"/>
    </source>
</evidence>
<evidence type="ECO:0000256" key="4">
    <source>
        <dbReference type="ARBA" id="ARBA00023211"/>
    </source>
</evidence>
<evidence type="ECO:0000256" key="6">
    <source>
        <dbReference type="NCBIfam" id="TIGR01227"/>
    </source>
</evidence>
<dbReference type="GO" id="GO:0030145">
    <property type="term" value="F:manganese ion binding"/>
    <property type="evidence" value="ECO:0007669"/>
    <property type="project" value="UniProtKB-UniRule"/>
</dbReference>
<keyword evidence="3 5" id="KW-0369">Histidine metabolism</keyword>
<evidence type="ECO:0000256" key="2">
    <source>
        <dbReference type="ARBA" id="ARBA00022801"/>
    </source>
</evidence>
<sequence>MSAQIIKTAYNQAIYTARQENYEHNTASYWQQAIAEYEQQPITLLGFACDQGVQRNQGRIGAKHAPDVIKVAFGKLPISSKLWRAFGDVVLSGGLVADAGNIQCADDDKIAVDILEQCQSQYADDICKIICSGSLPIAIGGGHEIAFGSFMGLYRALALSGSQDKSIGIINLDAHFDLRCDKYATSGTPFLQIADFLAQHNQAFHYLAIGISEFGNTAALFDKAERLGVHIIDENACHELSFDEIKARIDAFIDGVDVLYLTLDLDCLQAGFMPAVSAVNAKGLDVHFVEKCLIHVIKSGKVKIIDIAEFNPNYDIDGRGAKVAARLLAQMAQAFLLEKIK</sequence>
<comment type="pathway">
    <text evidence="5">Amino-acid degradation; L-histidine degradation into L-glutamate; L-glutamate from N-formimidoyl-L-glutamate (hydrolase route): step 1/1.</text>
</comment>
<evidence type="ECO:0000256" key="8">
    <source>
        <dbReference type="PROSITE-ProRule" id="PRU00742"/>
    </source>
</evidence>
<feature type="binding site" evidence="5">
    <location>
        <position position="266"/>
    </location>
    <ligand>
        <name>Mn(2+)</name>
        <dbReference type="ChEBI" id="CHEBI:29035"/>
        <label>2</label>
    </ligand>
</feature>
<dbReference type="STRING" id="34061.B0189_00385"/>
<keyword evidence="4 5" id="KW-0464">Manganese</keyword>
<dbReference type="GO" id="GO:0019557">
    <property type="term" value="P:L-histidine catabolic process to glutamate and formate"/>
    <property type="evidence" value="ECO:0007669"/>
    <property type="project" value="UniProtKB-UniPathway"/>
</dbReference>
<dbReference type="HAMAP" id="MF_00737">
    <property type="entry name" value="Formimidoylglutam"/>
    <property type="match status" value="1"/>
</dbReference>
<dbReference type="Proteomes" id="UP000187495">
    <property type="component" value="Unassembled WGS sequence"/>
</dbReference>
<feature type="binding site" evidence="5">
    <location>
        <position position="264"/>
    </location>
    <ligand>
        <name>Mn(2+)</name>
        <dbReference type="ChEBI" id="CHEBI:29035"/>
        <label>2</label>
    </ligand>
</feature>
<dbReference type="InterPro" id="IPR006035">
    <property type="entry name" value="Ureohydrolase"/>
</dbReference>
<evidence type="ECO:0000256" key="9">
    <source>
        <dbReference type="RuleBase" id="RU003684"/>
    </source>
</evidence>